<protein>
    <recommendedName>
        <fullName evidence="2">HTH luxR-type domain-containing protein</fullName>
    </recommendedName>
</protein>
<dbReference type="AlphaFoldDB" id="A0A8E1S0N2"/>
<keyword evidence="1" id="KW-0238">DNA-binding</keyword>
<evidence type="ECO:0000259" key="2">
    <source>
        <dbReference type="PROSITE" id="PS50043"/>
    </source>
</evidence>
<reference evidence="3 4" key="1">
    <citation type="journal article" date="2016" name="Front. Microbiol.">
        <title>Genomic Resource of Rice Seed Associated Bacteria.</title>
        <authorList>
            <person name="Midha S."/>
            <person name="Bansal K."/>
            <person name="Sharma S."/>
            <person name="Kumar N."/>
            <person name="Patil P.P."/>
            <person name="Chaudhry V."/>
            <person name="Patil P.B."/>
        </authorList>
    </citation>
    <scope>NUCLEOTIDE SEQUENCE [LARGE SCALE GENOMIC DNA]</scope>
    <source>
        <strain evidence="3 4">SA3</strain>
    </source>
</reference>
<feature type="domain" description="HTH luxR-type" evidence="2">
    <location>
        <begin position="127"/>
        <end position="192"/>
    </location>
</feature>
<dbReference type="InterPro" id="IPR036388">
    <property type="entry name" value="WH-like_DNA-bd_sf"/>
</dbReference>
<dbReference type="Pfam" id="PF00196">
    <property type="entry name" value="GerE"/>
    <property type="match status" value="1"/>
</dbReference>
<organism evidence="3 4">
    <name type="scientific">Pantoea dispersa</name>
    <dbReference type="NCBI Taxonomy" id="59814"/>
    <lineage>
        <taxon>Bacteria</taxon>
        <taxon>Pseudomonadati</taxon>
        <taxon>Pseudomonadota</taxon>
        <taxon>Gammaproteobacteria</taxon>
        <taxon>Enterobacterales</taxon>
        <taxon>Erwiniaceae</taxon>
        <taxon>Pantoea</taxon>
    </lineage>
</organism>
<dbReference type="GO" id="GO:0006355">
    <property type="term" value="P:regulation of DNA-templated transcription"/>
    <property type="evidence" value="ECO:0007669"/>
    <property type="project" value="InterPro"/>
</dbReference>
<dbReference type="PROSITE" id="PS50043">
    <property type="entry name" value="HTH_LUXR_2"/>
    <property type="match status" value="1"/>
</dbReference>
<dbReference type="SMART" id="SM00421">
    <property type="entry name" value="HTH_LUXR"/>
    <property type="match status" value="1"/>
</dbReference>
<dbReference type="EMBL" id="LDSE01000017">
    <property type="protein sequence ID" value="KTS68268.1"/>
    <property type="molecule type" value="Genomic_DNA"/>
</dbReference>
<dbReference type="GO" id="GO:0003677">
    <property type="term" value="F:DNA binding"/>
    <property type="evidence" value="ECO:0007669"/>
    <property type="project" value="UniProtKB-KW"/>
</dbReference>
<accession>A0A8E1S0N2</accession>
<evidence type="ECO:0000313" key="4">
    <source>
        <dbReference type="Proteomes" id="UP000071979"/>
    </source>
</evidence>
<dbReference type="InterPro" id="IPR000792">
    <property type="entry name" value="Tscrpt_reg_LuxR_C"/>
</dbReference>
<sequence>MLNIFTMDSDRWITESLRLYFSGQMISCLTLTSPDDPIPTGRGRNVVISELHFASKNLEETLRSLLLMQLKTPGVELVILTDISDEAVLNYVARHLKKALILSKKCPLATLVSAVLTPENVAAVAVPHGNADVLTEREFTLLRWLAGPRRMTEIGHALHLSNKTISHYKNTISRKLGCKNHMDFYHRLTSYGF</sequence>
<proteinExistence type="predicted"/>
<evidence type="ECO:0000256" key="1">
    <source>
        <dbReference type="ARBA" id="ARBA00023125"/>
    </source>
</evidence>
<gene>
    <name evidence="3" type="ORF">SA3R_09115</name>
</gene>
<dbReference type="InterPro" id="IPR016032">
    <property type="entry name" value="Sig_transdc_resp-reg_C-effctor"/>
</dbReference>
<dbReference type="CDD" id="cd06170">
    <property type="entry name" value="LuxR_C_like"/>
    <property type="match status" value="1"/>
</dbReference>
<dbReference type="Proteomes" id="UP000071979">
    <property type="component" value="Unassembled WGS sequence"/>
</dbReference>
<comment type="caution">
    <text evidence="3">The sequence shown here is derived from an EMBL/GenBank/DDBJ whole genome shotgun (WGS) entry which is preliminary data.</text>
</comment>
<name>A0A8E1S0N2_9GAMM</name>
<evidence type="ECO:0000313" key="3">
    <source>
        <dbReference type="EMBL" id="KTS68268.1"/>
    </source>
</evidence>
<dbReference type="Gene3D" id="1.10.10.10">
    <property type="entry name" value="Winged helix-like DNA-binding domain superfamily/Winged helix DNA-binding domain"/>
    <property type="match status" value="1"/>
</dbReference>
<dbReference type="RefSeq" id="WP_058776511.1">
    <property type="nucleotide sequence ID" value="NZ_LDSD01000003.1"/>
</dbReference>
<dbReference type="SUPFAM" id="SSF46894">
    <property type="entry name" value="C-terminal effector domain of the bipartite response regulators"/>
    <property type="match status" value="1"/>
</dbReference>